<dbReference type="Proteomes" id="UP001642501">
    <property type="component" value="Unassembled WGS sequence"/>
</dbReference>
<dbReference type="PROSITE" id="PS50897">
    <property type="entry name" value="CTLH"/>
    <property type="match status" value="1"/>
</dbReference>
<comment type="caution">
    <text evidence="3">The sequence shown here is derived from an EMBL/GenBank/DDBJ whole genome shotgun (WGS) entry which is preliminary data.</text>
</comment>
<comment type="function">
    <text evidence="1">Involved in the proteasome-dependent degradation of fructose-1,6-bisphosphatase.</text>
</comment>
<dbReference type="SMART" id="SM00667">
    <property type="entry name" value="LisH"/>
    <property type="match status" value="1"/>
</dbReference>
<dbReference type="SMART" id="SM00668">
    <property type="entry name" value="CTLH"/>
    <property type="match status" value="1"/>
</dbReference>
<dbReference type="InterPro" id="IPR013144">
    <property type="entry name" value="CRA_dom"/>
</dbReference>
<dbReference type="InterPro" id="IPR006595">
    <property type="entry name" value="CTLH_C"/>
</dbReference>
<protein>
    <recommendedName>
        <fullName evidence="2">CTLH domain-containing protein</fullName>
    </recommendedName>
</protein>
<evidence type="ECO:0000259" key="2">
    <source>
        <dbReference type="PROSITE" id="PS50897"/>
    </source>
</evidence>
<dbReference type="PROSITE" id="PS50896">
    <property type="entry name" value="LISH"/>
    <property type="match status" value="1"/>
</dbReference>
<keyword evidence="4" id="KW-1185">Reference proteome</keyword>
<gene>
    <name evidence="3" type="ORF">SEPCBS57363_005969</name>
</gene>
<accession>A0ABP0E1Q0</accession>
<evidence type="ECO:0000313" key="4">
    <source>
        <dbReference type="Proteomes" id="UP001642501"/>
    </source>
</evidence>
<dbReference type="Pfam" id="PF10607">
    <property type="entry name" value="CTLH"/>
    <property type="match status" value="1"/>
</dbReference>
<proteinExistence type="predicted"/>
<evidence type="ECO:0000256" key="1">
    <source>
        <dbReference type="ARBA" id="ARBA00002343"/>
    </source>
</evidence>
<dbReference type="EMBL" id="CAWUOM010000153">
    <property type="protein sequence ID" value="CAK7274064.1"/>
    <property type="molecule type" value="Genomic_DNA"/>
</dbReference>
<dbReference type="SMART" id="SM00757">
    <property type="entry name" value="CRA"/>
    <property type="match status" value="1"/>
</dbReference>
<reference evidence="3 4" key="1">
    <citation type="submission" date="2024-01" db="EMBL/GenBank/DDBJ databases">
        <authorList>
            <person name="Allen C."/>
            <person name="Tagirdzhanova G."/>
        </authorList>
    </citation>
    <scope>NUCLEOTIDE SEQUENCE [LARGE SCALE GENOMIC DNA]</scope>
    <source>
        <strain evidence="3 4">CBS 573.63</strain>
    </source>
</reference>
<dbReference type="Pfam" id="PF08513">
    <property type="entry name" value="LisH"/>
    <property type="match status" value="1"/>
</dbReference>
<dbReference type="PANTHER" id="PTHR12864">
    <property type="entry name" value="RAN BINDING PROTEIN 9-RELATED"/>
    <property type="match status" value="1"/>
</dbReference>
<name>A0ABP0E1Q0_9PEZI</name>
<dbReference type="InterPro" id="IPR006594">
    <property type="entry name" value="LisH"/>
</dbReference>
<dbReference type="InterPro" id="IPR050618">
    <property type="entry name" value="Ubq-SigPath_Reg"/>
</dbReference>
<organism evidence="3 4">
    <name type="scientific">Sporothrix epigloea</name>
    <dbReference type="NCBI Taxonomy" id="1892477"/>
    <lineage>
        <taxon>Eukaryota</taxon>
        <taxon>Fungi</taxon>
        <taxon>Dikarya</taxon>
        <taxon>Ascomycota</taxon>
        <taxon>Pezizomycotina</taxon>
        <taxon>Sordariomycetes</taxon>
        <taxon>Sordariomycetidae</taxon>
        <taxon>Ophiostomatales</taxon>
        <taxon>Ophiostomataceae</taxon>
        <taxon>Sporothrix</taxon>
    </lineage>
</organism>
<evidence type="ECO:0000313" key="3">
    <source>
        <dbReference type="EMBL" id="CAK7274064.1"/>
    </source>
</evidence>
<dbReference type="InterPro" id="IPR024964">
    <property type="entry name" value="CTLH/CRA"/>
</dbReference>
<sequence>MKKSGEQVRVNFGQLPFAFDIDGLMKNEKNIIRQEILATSTDKLAPTKSETDLIQQLVLQFLQHDGYVDTARAFAKEIWEEKSALAMHSDEPILHTDSLAGIRRAVLEGDIDEAIILTKASYPDVLAKNESVLFRLKCCKLIEMIRKEAELNLVHGSNASNASNVSNASNKLETKDNGTIRANGHSHQGMDVDDVVMVEDNSGSQAQPEGRALVDEALRYGQMIQIEFRSEYRPLYRNSLNEIFSLLAYANPFKQPEVAHLFDQRHRVRTAEYLNSAILASTGKSSRSALENLYAQTSVLLQDLRQNGGPGCFVTCKDFVDEIPQPDTL</sequence>
<feature type="domain" description="CTLH" evidence="2">
    <location>
        <begin position="95"/>
        <end position="152"/>
    </location>
</feature>